<dbReference type="Pfam" id="PF02470">
    <property type="entry name" value="MlaD"/>
    <property type="match status" value="1"/>
</dbReference>
<sequence length="332" mass="35995">MRSRARSALAMAVAAVLLLSSCASLNVNAIPIPGNSYSHGYDIIIEFENILNLPDRAKVVMDGTKVGVVKGVALTSHGVDVTARIDSGVAVPSDIHSVMQQATVLGDTYIALEAALDALPTAPPLRAGGRIPAAHTTSPPQLEDTLANMANFVGSGAIQRAQNTLIKINRITPPRPEIRAMASRVALDLSDVSKNIDDVDLWLRGVSETANVLEANAPELGRWFTPQGVTDFHHNFILSHYLAPIVPTLGTIYYNGYWLTPALTALADSAEAFQHSKWAFDEEVPRWQHLFTDYFLPERRYPAINITSIKGPDGRELSGNIQEVLRMIGAMP</sequence>
<evidence type="ECO:0000256" key="1">
    <source>
        <dbReference type="SAM" id="SignalP"/>
    </source>
</evidence>
<feature type="signal peptide" evidence="1">
    <location>
        <begin position="1"/>
        <end position="29"/>
    </location>
</feature>
<dbReference type="EMBL" id="CP059165">
    <property type="protein sequence ID" value="QLL09135.1"/>
    <property type="molecule type" value="Genomic_DNA"/>
</dbReference>
<dbReference type="GO" id="GO:0005576">
    <property type="term" value="C:extracellular region"/>
    <property type="evidence" value="ECO:0007669"/>
    <property type="project" value="TreeGrafter"/>
</dbReference>
<feature type="chain" id="PRO_5028212263" evidence="1">
    <location>
        <begin position="30"/>
        <end position="332"/>
    </location>
</feature>
<dbReference type="Proteomes" id="UP000510682">
    <property type="component" value="Chromosome"/>
</dbReference>
<gene>
    <name evidence="3" type="ORF">H0P51_09770</name>
</gene>
<keyword evidence="1" id="KW-0732">Signal</keyword>
<dbReference type="KEGG" id="mgor:H0P51_09770"/>
<dbReference type="PANTHER" id="PTHR33371">
    <property type="entry name" value="INTERMEMBRANE PHOSPHOLIPID TRANSPORT SYSTEM BINDING PROTEIN MLAD-RELATED"/>
    <property type="match status" value="1"/>
</dbReference>
<dbReference type="InterPro" id="IPR003399">
    <property type="entry name" value="Mce/MlaD"/>
</dbReference>
<dbReference type="PROSITE" id="PS51257">
    <property type="entry name" value="PROKAR_LIPOPROTEIN"/>
    <property type="match status" value="1"/>
</dbReference>
<protein>
    <submittedName>
        <fullName evidence="3">MCE family protein</fullName>
    </submittedName>
</protein>
<dbReference type="InterPro" id="IPR052336">
    <property type="entry name" value="MlaD_Phospholipid_Transporter"/>
</dbReference>
<reference evidence="3" key="1">
    <citation type="submission" date="2020-07" db="EMBL/GenBank/DDBJ databases">
        <title>Description of Mycobacterium gordonae subsp. intergordonae subsp.nov. and Mycobacterium gordonae subsp. gordonae subsp. nov.</title>
        <authorList>
            <person name="Huang H."/>
        </authorList>
    </citation>
    <scope>NUCLEOTIDE SEQUENCE [LARGE SCALE GENOMIC DNA]</scope>
    <source>
        <strain evidence="3">24T</strain>
    </source>
</reference>
<dbReference type="AlphaFoldDB" id="A0A7D6I039"/>
<evidence type="ECO:0000259" key="2">
    <source>
        <dbReference type="Pfam" id="PF02470"/>
    </source>
</evidence>
<proteinExistence type="predicted"/>
<accession>A0A7D6I039</accession>
<feature type="domain" description="Mce/MlaD" evidence="2">
    <location>
        <begin position="40"/>
        <end position="114"/>
    </location>
</feature>
<evidence type="ECO:0000313" key="4">
    <source>
        <dbReference type="Proteomes" id="UP000510682"/>
    </source>
</evidence>
<keyword evidence="4" id="KW-1185">Reference proteome</keyword>
<reference evidence="3" key="2">
    <citation type="submission" date="2020-07" db="EMBL/GenBank/DDBJ databases">
        <authorList>
            <person name="Yu X."/>
        </authorList>
    </citation>
    <scope>NUCLEOTIDE SEQUENCE [LARGE SCALE GENOMIC DNA]</scope>
    <source>
        <strain evidence="3">24T</strain>
    </source>
</reference>
<dbReference type="PANTHER" id="PTHR33371:SF15">
    <property type="entry name" value="LIPOPROTEIN LPRN"/>
    <property type="match status" value="1"/>
</dbReference>
<name>A0A7D6I039_9MYCO</name>
<evidence type="ECO:0000313" key="3">
    <source>
        <dbReference type="EMBL" id="QLL09135.1"/>
    </source>
</evidence>
<organism evidence="3 4">
    <name type="scientific">Mycobacterium vicinigordonae</name>
    <dbReference type="NCBI Taxonomy" id="1719132"/>
    <lineage>
        <taxon>Bacteria</taxon>
        <taxon>Bacillati</taxon>
        <taxon>Actinomycetota</taxon>
        <taxon>Actinomycetes</taxon>
        <taxon>Mycobacteriales</taxon>
        <taxon>Mycobacteriaceae</taxon>
        <taxon>Mycobacterium</taxon>
    </lineage>
</organism>